<evidence type="ECO:0000313" key="2">
    <source>
        <dbReference type="Proteomes" id="UP001305414"/>
    </source>
</evidence>
<proteinExistence type="predicted"/>
<sequence>MYTFALDAVDTALSMPAPVPRVSGVVVEPADLFSIEGRGLVVDSSLVRSWEGKGGEPEPGFPTCLLSCCCNFSMVCCILDSESVWDSYPKNFAMVVAFCSTSALAKLHKDEVTAEGQSACLVQKTAVESTGCVVHAIPFSPPKANLSSG</sequence>
<evidence type="ECO:0000313" key="1">
    <source>
        <dbReference type="EMBL" id="KAK5632672.1"/>
    </source>
</evidence>
<organism evidence="1 2">
    <name type="scientific">Xylaria bambusicola</name>
    <dbReference type="NCBI Taxonomy" id="326684"/>
    <lineage>
        <taxon>Eukaryota</taxon>
        <taxon>Fungi</taxon>
        <taxon>Dikarya</taxon>
        <taxon>Ascomycota</taxon>
        <taxon>Pezizomycotina</taxon>
        <taxon>Sordariomycetes</taxon>
        <taxon>Xylariomycetidae</taxon>
        <taxon>Xylariales</taxon>
        <taxon>Xylariaceae</taxon>
        <taxon>Xylaria</taxon>
    </lineage>
</organism>
<name>A0AAN7Z702_9PEZI</name>
<gene>
    <name evidence="1" type="ORF">RRF57_008386</name>
</gene>
<keyword evidence="2" id="KW-1185">Reference proteome</keyword>
<dbReference type="AlphaFoldDB" id="A0AAN7Z702"/>
<protein>
    <submittedName>
        <fullName evidence="1">Uncharacterized protein</fullName>
    </submittedName>
</protein>
<reference evidence="1 2" key="1">
    <citation type="submission" date="2023-10" db="EMBL/GenBank/DDBJ databases">
        <title>Draft genome sequence of Xylaria bambusicola isolate GMP-LS, the root and basal stem rot pathogen of sugarcane in Indonesia.</title>
        <authorList>
            <person name="Selvaraj P."/>
            <person name="Muralishankar V."/>
            <person name="Muruganantham S."/>
            <person name="Sp S."/>
            <person name="Haryani S."/>
            <person name="Lau K.J.X."/>
            <person name="Naqvi N.I."/>
        </authorList>
    </citation>
    <scope>NUCLEOTIDE SEQUENCE [LARGE SCALE GENOMIC DNA]</scope>
    <source>
        <strain evidence="1">GMP-LS</strain>
    </source>
</reference>
<comment type="caution">
    <text evidence="1">The sequence shown here is derived from an EMBL/GenBank/DDBJ whole genome shotgun (WGS) entry which is preliminary data.</text>
</comment>
<dbReference type="EMBL" id="JAWHQM010000026">
    <property type="protein sequence ID" value="KAK5632672.1"/>
    <property type="molecule type" value="Genomic_DNA"/>
</dbReference>
<accession>A0AAN7Z702</accession>
<dbReference type="Proteomes" id="UP001305414">
    <property type="component" value="Unassembled WGS sequence"/>
</dbReference>